<proteinExistence type="predicted"/>
<dbReference type="EMBL" id="JAGKQM010002451">
    <property type="protein sequence ID" value="KAH0849517.1"/>
    <property type="molecule type" value="Genomic_DNA"/>
</dbReference>
<feature type="non-terminal residue" evidence="1">
    <location>
        <position position="1"/>
    </location>
</feature>
<accession>A0ABQ7X0R7</accession>
<name>A0ABQ7X0R7_BRANA</name>
<reference evidence="1 2" key="1">
    <citation type="submission" date="2021-05" db="EMBL/GenBank/DDBJ databases">
        <title>Genome Assembly of Synthetic Allotetraploid Brassica napus Reveals Homoeologous Exchanges between Subgenomes.</title>
        <authorList>
            <person name="Davis J.T."/>
        </authorList>
    </citation>
    <scope>NUCLEOTIDE SEQUENCE [LARGE SCALE GENOMIC DNA]</scope>
    <source>
        <strain evidence="2">cv. Da-Ae</strain>
        <tissue evidence="1">Seedling</tissue>
    </source>
</reference>
<dbReference type="SUPFAM" id="SSF56801">
    <property type="entry name" value="Acetyl-CoA synthetase-like"/>
    <property type="match status" value="1"/>
</dbReference>
<gene>
    <name evidence="1" type="ORF">HID58_096378</name>
</gene>
<evidence type="ECO:0000313" key="2">
    <source>
        <dbReference type="Proteomes" id="UP000824890"/>
    </source>
</evidence>
<sequence>CKHCSKSHHLFSPNVSHLRVQLVGTLSDEDWCGDLDHAERFELKLVMELIRKYKVTVVPVAHPVVLAFAKSPETERYDLSSVRIIISNAVIGQCN</sequence>
<evidence type="ECO:0000313" key="1">
    <source>
        <dbReference type="EMBL" id="KAH0849517.1"/>
    </source>
</evidence>
<keyword evidence="2" id="KW-1185">Reference proteome</keyword>
<dbReference type="Gene3D" id="3.40.50.980">
    <property type="match status" value="1"/>
</dbReference>
<organism evidence="1 2">
    <name type="scientific">Brassica napus</name>
    <name type="common">Rape</name>
    <dbReference type="NCBI Taxonomy" id="3708"/>
    <lineage>
        <taxon>Eukaryota</taxon>
        <taxon>Viridiplantae</taxon>
        <taxon>Streptophyta</taxon>
        <taxon>Embryophyta</taxon>
        <taxon>Tracheophyta</taxon>
        <taxon>Spermatophyta</taxon>
        <taxon>Magnoliopsida</taxon>
        <taxon>eudicotyledons</taxon>
        <taxon>Gunneridae</taxon>
        <taxon>Pentapetalae</taxon>
        <taxon>rosids</taxon>
        <taxon>malvids</taxon>
        <taxon>Brassicales</taxon>
        <taxon>Brassicaceae</taxon>
        <taxon>Brassiceae</taxon>
        <taxon>Brassica</taxon>
    </lineage>
</organism>
<protein>
    <submittedName>
        <fullName evidence="1">Uncharacterized protein</fullName>
    </submittedName>
</protein>
<dbReference type="Proteomes" id="UP000824890">
    <property type="component" value="Unassembled WGS sequence"/>
</dbReference>
<comment type="caution">
    <text evidence="1">The sequence shown here is derived from an EMBL/GenBank/DDBJ whole genome shotgun (WGS) entry which is preliminary data.</text>
</comment>